<dbReference type="Pfam" id="PF05834">
    <property type="entry name" value="Lycopene_cycl"/>
    <property type="match status" value="1"/>
</dbReference>
<sequence length="366" mass="40139">MVVVHIAGAGPAGAIAALRARERGWTVNLHDPRVPSPGTLPPWPATYGSLVAELPGWALDFYSQPYAARVHTRSAATLPHEYAMLNKPDLRAAVERSGATITSDPLPQGVSPVLDCTGAPTAGRVYWQVAVGFFLPFLPDASTDPIFMDWSTPTSDPPSFLYAQPTDQGYLWEETVLATRAAPEDLLDELQSRLESRLDKHMPGWRESEMKREVVAIPMGTRKRAFWRPAGSTYYFGAAGGMVNPATGYSVSPAFAQVDAMLDAIAGAGFSRRKALDAEAARFLRCVGAELISRADHATLRDFFAAFFRLDAQYQLDYLTGHSGRAVARTMWELRKQTGFSHPFLCPLWKNPRQLLLAAAGKARKF</sequence>
<name>A0ABR9ZJL8_9CORY</name>
<accession>A0ABR9ZJL8</accession>
<dbReference type="InterPro" id="IPR036188">
    <property type="entry name" value="FAD/NAD-bd_sf"/>
</dbReference>
<dbReference type="SUPFAM" id="SSF51905">
    <property type="entry name" value="FAD/NAD(P)-binding domain"/>
    <property type="match status" value="1"/>
</dbReference>
<protein>
    <recommendedName>
        <fullName evidence="3">Lycopene beta cyclase</fullName>
    </recommendedName>
</protein>
<organism evidence="1 2">
    <name type="scientific">Corynebacterium suicordis DSM 45110</name>
    <dbReference type="NCBI Taxonomy" id="1121369"/>
    <lineage>
        <taxon>Bacteria</taxon>
        <taxon>Bacillati</taxon>
        <taxon>Actinomycetota</taxon>
        <taxon>Actinomycetes</taxon>
        <taxon>Mycobacteriales</taxon>
        <taxon>Corynebacteriaceae</taxon>
        <taxon>Corynebacterium</taxon>
    </lineage>
</organism>
<dbReference type="Proteomes" id="UP000635902">
    <property type="component" value="Unassembled WGS sequence"/>
</dbReference>
<gene>
    <name evidence="1" type="ORF">IRY30_05830</name>
</gene>
<keyword evidence="2" id="KW-1185">Reference proteome</keyword>
<dbReference type="RefSeq" id="WP_194556385.1">
    <property type="nucleotide sequence ID" value="NZ_JADKMY010000001.1"/>
</dbReference>
<dbReference type="EMBL" id="JADKMY010000001">
    <property type="protein sequence ID" value="MBF4553600.1"/>
    <property type="molecule type" value="Genomic_DNA"/>
</dbReference>
<dbReference type="PANTHER" id="PTHR39757:SF5">
    <property type="entry name" value="OS02G0190600 PROTEIN"/>
    <property type="match status" value="1"/>
</dbReference>
<evidence type="ECO:0000313" key="2">
    <source>
        <dbReference type="Proteomes" id="UP000635902"/>
    </source>
</evidence>
<comment type="caution">
    <text evidence="1">The sequence shown here is derived from an EMBL/GenBank/DDBJ whole genome shotgun (WGS) entry which is preliminary data.</text>
</comment>
<evidence type="ECO:0008006" key="3">
    <source>
        <dbReference type="Google" id="ProtNLM"/>
    </source>
</evidence>
<evidence type="ECO:0000313" key="1">
    <source>
        <dbReference type="EMBL" id="MBF4553600.1"/>
    </source>
</evidence>
<proteinExistence type="predicted"/>
<dbReference type="PANTHER" id="PTHR39757">
    <property type="match status" value="1"/>
</dbReference>
<reference evidence="1 2" key="1">
    <citation type="submission" date="2020-10" db="EMBL/GenBank/DDBJ databases">
        <title>Novel species in genus Corynebacterium.</title>
        <authorList>
            <person name="Zhang G."/>
        </authorList>
    </citation>
    <scope>NUCLEOTIDE SEQUENCE [LARGE SCALE GENOMIC DNA]</scope>
    <source>
        <strain evidence="1 2">DSM 45110</strain>
    </source>
</reference>